<dbReference type="EMBL" id="VOQS01000003">
    <property type="protein sequence ID" value="TXC83667.1"/>
    <property type="molecule type" value="Genomic_DNA"/>
</dbReference>
<evidence type="ECO:0000256" key="1">
    <source>
        <dbReference type="ARBA" id="ARBA00010062"/>
    </source>
</evidence>
<accession>A0A5C6VEM6</accession>
<dbReference type="InterPro" id="IPR028081">
    <property type="entry name" value="Leu-bd"/>
</dbReference>
<dbReference type="PROSITE" id="PS51257">
    <property type="entry name" value="PROKAR_LIPOPROTEIN"/>
    <property type="match status" value="1"/>
</dbReference>
<dbReference type="CDD" id="cd06342">
    <property type="entry name" value="PBP1_ABC_LIVBP-like"/>
    <property type="match status" value="1"/>
</dbReference>
<reference evidence="6 7" key="1">
    <citation type="journal article" date="2018" name="Int. J. Syst. Evol. Microbiol.">
        <title>Paraburkholderia azotifigens sp. nov., a nitrogen-fixing bacterium isolated from paddy soil.</title>
        <authorList>
            <person name="Choi G.M."/>
            <person name="Im W.T."/>
        </authorList>
    </citation>
    <scope>NUCLEOTIDE SEQUENCE [LARGE SCALE GENOMIC DNA]</scope>
    <source>
        <strain evidence="6 7">NF 2-5-3</strain>
    </source>
</reference>
<dbReference type="Pfam" id="PF13458">
    <property type="entry name" value="Peripla_BP_6"/>
    <property type="match status" value="1"/>
</dbReference>
<comment type="similarity">
    <text evidence="1">Belongs to the leucine-binding protein family.</text>
</comment>
<name>A0A5C6VEM6_9BURK</name>
<gene>
    <name evidence="6" type="ORF">FRZ40_25135</name>
    <name evidence="5" type="ORF">V4C56_21385</name>
</gene>
<dbReference type="Proteomes" id="UP000321776">
    <property type="component" value="Unassembled WGS sequence"/>
</dbReference>
<evidence type="ECO:0000313" key="7">
    <source>
        <dbReference type="Proteomes" id="UP000321776"/>
    </source>
</evidence>
<feature type="domain" description="Leucine-binding protein" evidence="4">
    <location>
        <begin position="35"/>
        <end position="372"/>
    </location>
</feature>
<organism evidence="6 7">
    <name type="scientific">Paraburkholderia azotifigens</name>
    <dbReference type="NCBI Taxonomy" id="2057004"/>
    <lineage>
        <taxon>Bacteria</taxon>
        <taxon>Pseudomonadati</taxon>
        <taxon>Pseudomonadota</taxon>
        <taxon>Betaproteobacteria</taxon>
        <taxon>Burkholderiales</taxon>
        <taxon>Burkholderiaceae</taxon>
        <taxon>Paraburkholderia</taxon>
    </lineage>
</organism>
<protein>
    <submittedName>
        <fullName evidence="6">Branched-chain amino acid ABC transporter substrate-binding protein</fullName>
    </submittedName>
</protein>
<dbReference type="PANTHER" id="PTHR47151">
    <property type="entry name" value="LEU/ILE/VAL-BINDING ABC TRANSPORTER SUBUNIT"/>
    <property type="match status" value="1"/>
</dbReference>
<dbReference type="Gene3D" id="3.40.50.2300">
    <property type="match status" value="2"/>
</dbReference>
<feature type="chain" id="PRO_5022809387" evidence="3">
    <location>
        <begin position="30"/>
        <end position="387"/>
    </location>
</feature>
<evidence type="ECO:0000313" key="8">
    <source>
        <dbReference type="Proteomes" id="UP001481677"/>
    </source>
</evidence>
<evidence type="ECO:0000259" key="4">
    <source>
        <dbReference type="Pfam" id="PF13458"/>
    </source>
</evidence>
<dbReference type="InterPro" id="IPR028082">
    <property type="entry name" value="Peripla_BP_I"/>
</dbReference>
<feature type="signal peptide" evidence="3">
    <location>
        <begin position="1"/>
        <end position="29"/>
    </location>
</feature>
<evidence type="ECO:0000313" key="6">
    <source>
        <dbReference type="EMBL" id="TXC83667.1"/>
    </source>
</evidence>
<evidence type="ECO:0000313" key="5">
    <source>
        <dbReference type="EMBL" id="MEM5342166.1"/>
    </source>
</evidence>
<dbReference type="PANTHER" id="PTHR47151:SF2">
    <property type="entry name" value="AMINO ACID BINDING PROTEIN"/>
    <property type="match status" value="1"/>
</dbReference>
<dbReference type="Proteomes" id="UP001481677">
    <property type="component" value="Unassembled WGS sequence"/>
</dbReference>
<proteinExistence type="inferred from homology"/>
<dbReference type="RefSeq" id="WP_147235942.1">
    <property type="nucleotide sequence ID" value="NZ_JAZHFZ010000015.1"/>
</dbReference>
<keyword evidence="2 3" id="KW-0732">Signal</keyword>
<reference evidence="6" key="2">
    <citation type="submission" date="2019-08" db="EMBL/GenBank/DDBJ databases">
        <authorList>
            <person name="Im W.-T."/>
        </authorList>
    </citation>
    <scope>NUCLEOTIDE SEQUENCE</scope>
    <source>
        <strain evidence="6">NF 2-5-3</strain>
    </source>
</reference>
<sequence length="387" mass="40962">MVCLTYRSKHIVAQIIVVLSALCSCEAGAEDALVVKIGFAAPLTGPSAGDGKEMENAAQLAIEDANSRHPTVAGRVVSFQLVALDDQADPRVASQVAQRFADISVAGVVGHFNSGCSIAASTVYDTVPVAEVSPSSTSAVYTLRGKKTSFRIVGQDAVAGAELGRYIVEDLQAKRVAIIDDRTDFGAGLADRVSDSILQRHGKIVAREYVTDKTVDFSAVLTRIRAANADVVVFGGFDAQAAQISRRMRSLGIRATLAGEGFNNNTFISLAHGDGDGTITIQPGLPIEKMPGKDFASRYETRFKAKLEGFQGPYAYDATSVIAHAVLAAQATTPGDVLPAVRQTRMDGLTGPIEFDVKGDLAVSPYTVYRLNGDHWVDVKVLTASGK</sequence>
<dbReference type="EMBL" id="JAZHGA010000015">
    <property type="protein sequence ID" value="MEM5342166.1"/>
    <property type="molecule type" value="Genomic_DNA"/>
</dbReference>
<keyword evidence="8" id="KW-1185">Reference proteome</keyword>
<dbReference type="SUPFAM" id="SSF53822">
    <property type="entry name" value="Periplasmic binding protein-like I"/>
    <property type="match status" value="1"/>
</dbReference>
<evidence type="ECO:0000256" key="2">
    <source>
        <dbReference type="ARBA" id="ARBA00022729"/>
    </source>
</evidence>
<evidence type="ECO:0000256" key="3">
    <source>
        <dbReference type="SAM" id="SignalP"/>
    </source>
</evidence>
<comment type="caution">
    <text evidence="6">The sequence shown here is derived from an EMBL/GenBank/DDBJ whole genome shotgun (WGS) entry which is preliminary data.</text>
</comment>
<dbReference type="AlphaFoldDB" id="A0A5C6VEM6"/>
<reference evidence="5 8" key="3">
    <citation type="submission" date="2024-01" db="EMBL/GenBank/DDBJ databases">
        <title>The diversity of rhizobia nodulating Mimosa spp. in eleven states of Brazil covering several biomes is determined by host plant, location, and edaphic factors.</title>
        <authorList>
            <person name="Rouws L."/>
            <person name="Barauna A."/>
            <person name="Beukes C."/>
            <person name="De Faria S.M."/>
            <person name="Gross E."/>
            <person name="Dos Reis Junior F.B."/>
            <person name="Simon M."/>
            <person name="Maluk M."/>
            <person name="Odee D.W."/>
            <person name="Kenicer G."/>
            <person name="Young J.P.W."/>
            <person name="Reis V.M."/>
            <person name="Zilli J."/>
            <person name="James E.K."/>
        </authorList>
    </citation>
    <scope>NUCLEOTIDE SEQUENCE [LARGE SCALE GENOMIC DNA]</scope>
    <source>
        <strain evidence="5 8">JPY530</strain>
    </source>
</reference>